<accession>A0A7W3PHU0</accession>
<evidence type="ECO:0000313" key="4">
    <source>
        <dbReference type="Proteomes" id="UP000522688"/>
    </source>
</evidence>
<dbReference type="Proteomes" id="UP000321154">
    <property type="component" value="Unassembled WGS sequence"/>
</dbReference>
<protein>
    <recommendedName>
        <fullName evidence="5">Head-to-tail stopper</fullName>
    </recommendedName>
</protein>
<dbReference type="RefSeq" id="WP_146852900.1">
    <property type="nucleotide sequence ID" value="NZ_BAAAHR010000002.1"/>
</dbReference>
<evidence type="ECO:0000313" key="1">
    <source>
        <dbReference type="EMBL" id="GEK82316.1"/>
    </source>
</evidence>
<evidence type="ECO:0008006" key="5">
    <source>
        <dbReference type="Google" id="ProtNLM"/>
    </source>
</evidence>
<evidence type="ECO:0000313" key="2">
    <source>
        <dbReference type="EMBL" id="MBA8812670.1"/>
    </source>
</evidence>
<proteinExistence type="predicted"/>
<evidence type="ECO:0000313" key="3">
    <source>
        <dbReference type="Proteomes" id="UP000321154"/>
    </source>
</evidence>
<reference evidence="2 4" key="2">
    <citation type="submission" date="2020-07" db="EMBL/GenBank/DDBJ databases">
        <title>Sequencing the genomes of 1000 actinobacteria strains.</title>
        <authorList>
            <person name="Klenk H.-P."/>
        </authorList>
    </citation>
    <scope>NUCLEOTIDE SEQUENCE [LARGE SCALE GENOMIC DNA]</scope>
    <source>
        <strain evidence="2 4">DSM 10309</strain>
    </source>
</reference>
<comment type="caution">
    <text evidence="2">The sequence shown here is derived from an EMBL/GenBank/DDBJ whole genome shotgun (WGS) entry which is preliminary data.</text>
</comment>
<keyword evidence="3" id="KW-1185">Reference proteome</keyword>
<dbReference type="Proteomes" id="UP000522688">
    <property type="component" value="Unassembled WGS sequence"/>
</dbReference>
<sequence length="112" mass="12243">MAGETVTWHHRVATAELDRYGKPVFELIDDPINSVLVAPNLGDEVTGTDADTSSTRITLYFNEQVGIGADDQFTVRGTRYEVNGGEADWSSGFSNWDPGSVVQLSRTEYVDG</sequence>
<gene>
    <name evidence="2" type="ORF">FB463_000894</name>
    <name evidence="1" type="ORF">FFA01_06250</name>
</gene>
<organism evidence="2 4">
    <name type="scientific">Frigoribacterium faeni</name>
    <dbReference type="NCBI Taxonomy" id="145483"/>
    <lineage>
        <taxon>Bacteria</taxon>
        <taxon>Bacillati</taxon>
        <taxon>Actinomycetota</taxon>
        <taxon>Actinomycetes</taxon>
        <taxon>Micrococcales</taxon>
        <taxon>Microbacteriaceae</taxon>
        <taxon>Frigoribacterium</taxon>
    </lineage>
</organism>
<dbReference type="EMBL" id="BJUV01000004">
    <property type="protein sequence ID" value="GEK82316.1"/>
    <property type="molecule type" value="Genomic_DNA"/>
</dbReference>
<reference evidence="1 3" key="1">
    <citation type="submission" date="2019-07" db="EMBL/GenBank/DDBJ databases">
        <title>Whole genome shotgun sequence of Frigoribacterium faeni NBRC 103066.</title>
        <authorList>
            <person name="Hosoyama A."/>
            <person name="Uohara A."/>
            <person name="Ohji S."/>
            <person name="Ichikawa N."/>
        </authorList>
    </citation>
    <scope>NUCLEOTIDE SEQUENCE [LARGE SCALE GENOMIC DNA]</scope>
    <source>
        <strain evidence="1 3">NBRC 103066</strain>
    </source>
</reference>
<dbReference type="AlphaFoldDB" id="A0A7W3PHU0"/>
<dbReference type="OrthoDB" id="4464975at2"/>
<name>A0A7W3PHU0_9MICO</name>
<dbReference type="EMBL" id="JACGWW010000001">
    <property type="protein sequence ID" value="MBA8812670.1"/>
    <property type="molecule type" value="Genomic_DNA"/>
</dbReference>